<sequence length="156" mass="16582">MRPAMTSSRSSLQFSLRSSEEAAPRSPMFSHSHGYEPVSGLISALPRRPPAPRPQANPTRASASSSSIIPVLFGGLLAFPNLDVIRPLHSTLLSAQTSHPPTARHRRRDVGPATMITVSWAVRARSICALVGQYQRMAAARPMPGSSCVGGGCSLL</sequence>
<protein>
    <submittedName>
        <fullName evidence="2">Uncharacterized protein</fullName>
    </submittedName>
</protein>
<accession>A0A8E2E802</accession>
<evidence type="ECO:0000313" key="3">
    <source>
        <dbReference type="Proteomes" id="UP000250266"/>
    </source>
</evidence>
<feature type="compositionally biased region" description="Low complexity" evidence="1">
    <location>
        <begin position="7"/>
        <end position="17"/>
    </location>
</feature>
<organism evidence="2 3">
    <name type="scientific">Lepidopterella palustris CBS 459.81</name>
    <dbReference type="NCBI Taxonomy" id="1314670"/>
    <lineage>
        <taxon>Eukaryota</taxon>
        <taxon>Fungi</taxon>
        <taxon>Dikarya</taxon>
        <taxon>Ascomycota</taxon>
        <taxon>Pezizomycotina</taxon>
        <taxon>Dothideomycetes</taxon>
        <taxon>Pleosporomycetidae</taxon>
        <taxon>Mytilinidiales</taxon>
        <taxon>Argynnaceae</taxon>
        <taxon>Lepidopterella</taxon>
    </lineage>
</organism>
<proteinExistence type="predicted"/>
<evidence type="ECO:0000256" key="1">
    <source>
        <dbReference type="SAM" id="MobiDB-lite"/>
    </source>
</evidence>
<keyword evidence="3" id="KW-1185">Reference proteome</keyword>
<dbReference type="EMBL" id="KV745022">
    <property type="protein sequence ID" value="OCK79126.1"/>
    <property type="molecule type" value="Genomic_DNA"/>
</dbReference>
<dbReference type="Proteomes" id="UP000250266">
    <property type="component" value="Unassembled WGS sequence"/>
</dbReference>
<name>A0A8E2E802_9PEZI</name>
<feature type="region of interest" description="Disordered" evidence="1">
    <location>
        <begin position="1"/>
        <end position="62"/>
    </location>
</feature>
<gene>
    <name evidence="2" type="ORF">K432DRAFT_76822</name>
</gene>
<reference evidence="2 3" key="1">
    <citation type="journal article" date="2016" name="Nat. Commun.">
        <title>Ectomycorrhizal ecology is imprinted in the genome of the dominant symbiotic fungus Cenococcum geophilum.</title>
        <authorList>
            <consortium name="DOE Joint Genome Institute"/>
            <person name="Peter M."/>
            <person name="Kohler A."/>
            <person name="Ohm R.A."/>
            <person name="Kuo A."/>
            <person name="Krutzmann J."/>
            <person name="Morin E."/>
            <person name="Arend M."/>
            <person name="Barry K.W."/>
            <person name="Binder M."/>
            <person name="Choi C."/>
            <person name="Clum A."/>
            <person name="Copeland A."/>
            <person name="Grisel N."/>
            <person name="Haridas S."/>
            <person name="Kipfer T."/>
            <person name="LaButti K."/>
            <person name="Lindquist E."/>
            <person name="Lipzen A."/>
            <person name="Maire R."/>
            <person name="Meier B."/>
            <person name="Mihaltcheva S."/>
            <person name="Molinier V."/>
            <person name="Murat C."/>
            <person name="Poggeler S."/>
            <person name="Quandt C.A."/>
            <person name="Sperisen C."/>
            <person name="Tritt A."/>
            <person name="Tisserant E."/>
            <person name="Crous P.W."/>
            <person name="Henrissat B."/>
            <person name="Nehls U."/>
            <person name="Egli S."/>
            <person name="Spatafora J.W."/>
            <person name="Grigoriev I.V."/>
            <person name="Martin F.M."/>
        </authorList>
    </citation>
    <scope>NUCLEOTIDE SEQUENCE [LARGE SCALE GENOMIC DNA]</scope>
    <source>
        <strain evidence="2 3">CBS 459.81</strain>
    </source>
</reference>
<evidence type="ECO:0000313" key="2">
    <source>
        <dbReference type="EMBL" id="OCK79126.1"/>
    </source>
</evidence>
<dbReference type="AlphaFoldDB" id="A0A8E2E802"/>